<dbReference type="GO" id="GO:0010468">
    <property type="term" value="P:regulation of gene expression"/>
    <property type="evidence" value="ECO:0007669"/>
    <property type="project" value="UniProtKB-ARBA"/>
</dbReference>
<accession>A0A8H7BQK8</accession>
<comment type="caution">
    <text evidence="7">The sequence shown here is derived from an EMBL/GenBank/DDBJ whole genome shotgun (WGS) entry which is preliminary data.</text>
</comment>
<feature type="region of interest" description="Disordered" evidence="2">
    <location>
        <begin position="202"/>
        <end position="275"/>
    </location>
</feature>
<dbReference type="InterPro" id="IPR017930">
    <property type="entry name" value="Myb_dom"/>
</dbReference>
<dbReference type="PROSITE" id="PS51293">
    <property type="entry name" value="SANT"/>
    <property type="match status" value="1"/>
</dbReference>
<evidence type="ECO:0000313" key="8">
    <source>
        <dbReference type="Proteomes" id="UP000605846"/>
    </source>
</evidence>
<keyword evidence="1" id="KW-0539">Nucleus</keyword>
<evidence type="ECO:0000259" key="3">
    <source>
        <dbReference type="PROSITE" id="PS50090"/>
    </source>
</evidence>
<dbReference type="SMART" id="SM00717">
    <property type="entry name" value="SANT"/>
    <property type="match status" value="1"/>
</dbReference>
<dbReference type="SUPFAM" id="SSF46689">
    <property type="entry name" value="Homeodomain-like"/>
    <property type="match status" value="2"/>
</dbReference>
<feature type="compositionally biased region" description="Acidic residues" evidence="2">
    <location>
        <begin position="221"/>
        <end position="246"/>
    </location>
</feature>
<dbReference type="InterPro" id="IPR050242">
    <property type="entry name" value="JAMM_MPN+_peptidase_M67A"/>
</dbReference>
<dbReference type="OrthoDB" id="118550at2759"/>
<dbReference type="PROSITE" id="PS51294">
    <property type="entry name" value="HTH_MYB"/>
    <property type="match status" value="1"/>
</dbReference>
<evidence type="ECO:0000313" key="7">
    <source>
        <dbReference type="EMBL" id="KAF7721855.1"/>
    </source>
</evidence>
<reference evidence="7" key="1">
    <citation type="submission" date="2020-01" db="EMBL/GenBank/DDBJ databases">
        <title>Genome Sequencing of Three Apophysomyces-Like Fungal Strains Confirms a Novel Fungal Genus in the Mucoromycota with divergent Burkholderia-like Endosymbiotic Bacteria.</title>
        <authorList>
            <person name="Stajich J.E."/>
            <person name="Macias A.M."/>
            <person name="Carter-House D."/>
            <person name="Lovett B."/>
            <person name="Kasson L.R."/>
            <person name="Berry K."/>
            <person name="Grigoriev I."/>
            <person name="Chang Y."/>
            <person name="Spatafora J."/>
            <person name="Kasson M.T."/>
        </authorList>
    </citation>
    <scope>NUCLEOTIDE SEQUENCE</scope>
    <source>
        <strain evidence="7">NRRL A-21654</strain>
    </source>
</reference>
<dbReference type="Proteomes" id="UP000605846">
    <property type="component" value="Unassembled WGS sequence"/>
</dbReference>
<dbReference type="AlphaFoldDB" id="A0A8H7BQK8"/>
<feature type="region of interest" description="Disordered" evidence="2">
    <location>
        <begin position="1"/>
        <end position="56"/>
    </location>
</feature>
<feature type="compositionally biased region" description="Basic and acidic residues" evidence="2">
    <location>
        <begin position="255"/>
        <end position="270"/>
    </location>
</feature>
<evidence type="ECO:0000256" key="1">
    <source>
        <dbReference type="ARBA" id="ARBA00023242"/>
    </source>
</evidence>
<gene>
    <name evidence="7" type="primary">MYSM1_2</name>
    <name evidence="7" type="ORF">EC973_004063</name>
</gene>
<evidence type="ECO:0000259" key="6">
    <source>
        <dbReference type="PROSITE" id="PS51294"/>
    </source>
</evidence>
<evidence type="ECO:0000256" key="2">
    <source>
        <dbReference type="SAM" id="MobiDB-lite"/>
    </source>
</evidence>
<dbReference type="PROSITE" id="PS50934">
    <property type="entry name" value="SWIRM"/>
    <property type="match status" value="1"/>
</dbReference>
<keyword evidence="8" id="KW-1185">Reference proteome</keyword>
<dbReference type="InterPro" id="IPR007526">
    <property type="entry name" value="SWIRM"/>
</dbReference>
<feature type="domain" description="Myb-like" evidence="3">
    <location>
        <begin position="146"/>
        <end position="192"/>
    </location>
</feature>
<dbReference type="InterPro" id="IPR009057">
    <property type="entry name" value="Homeodomain-like_sf"/>
</dbReference>
<dbReference type="Gene3D" id="1.10.10.60">
    <property type="entry name" value="Homeodomain-like"/>
    <property type="match status" value="1"/>
</dbReference>
<dbReference type="InterPro" id="IPR017884">
    <property type="entry name" value="SANT_dom"/>
</dbReference>
<feature type="domain" description="SWIRM" evidence="4">
    <location>
        <begin position="364"/>
        <end position="462"/>
    </location>
</feature>
<dbReference type="SUPFAM" id="SSF102712">
    <property type="entry name" value="JAB1/MPN domain"/>
    <property type="match status" value="1"/>
</dbReference>
<feature type="domain" description="HTH myb-type" evidence="6">
    <location>
        <begin position="146"/>
        <end position="196"/>
    </location>
</feature>
<dbReference type="PANTHER" id="PTHR10410">
    <property type="entry name" value="EUKARYOTIC TRANSLATION INITIATION FACTOR 3 -RELATED"/>
    <property type="match status" value="1"/>
</dbReference>
<feature type="region of interest" description="Disordered" evidence="2">
    <location>
        <begin position="90"/>
        <end position="122"/>
    </location>
</feature>
<dbReference type="InterPro" id="IPR001005">
    <property type="entry name" value="SANT/Myb"/>
</dbReference>
<dbReference type="Pfam" id="PF04433">
    <property type="entry name" value="SWIRM"/>
    <property type="match status" value="1"/>
</dbReference>
<evidence type="ECO:0000259" key="4">
    <source>
        <dbReference type="PROSITE" id="PS50934"/>
    </source>
</evidence>
<dbReference type="Pfam" id="PF01398">
    <property type="entry name" value="JAB"/>
    <property type="match status" value="1"/>
</dbReference>
<dbReference type="Gene3D" id="1.10.10.10">
    <property type="entry name" value="Winged helix-like DNA-binding domain superfamily/Winged helix DNA-binding domain"/>
    <property type="match status" value="1"/>
</dbReference>
<dbReference type="GO" id="GO:0008237">
    <property type="term" value="F:metallopeptidase activity"/>
    <property type="evidence" value="ECO:0007669"/>
    <property type="project" value="InterPro"/>
</dbReference>
<feature type="domain" description="SANT" evidence="5">
    <location>
        <begin position="144"/>
        <end position="196"/>
    </location>
</feature>
<proteinExistence type="predicted"/>
<dbReference type="Gene3D" id="3.40.140.10">
    <property type="entry name" value="Cytidine Deaminase, domain 2"/>
    <property type="match status" value="1"/>
</dbReference>
<evidence type="ECO:0000259" key="5">
    <source>
        <dbReference type="PROSITE" id="PS51293"/>
    </source>
</evidence>
<protein>
    <submittedName>
        <fullName evidence="7">Myb-like, SWIRM and MPN domains 1</fullName>
    </submittedName>
</protein>
<organism evidence="7 8">
    <name type="scientific">Apophysomyces ossiformis</name>
    <dbReference type="NCBI Taxonomy" id="679940"/>
    <lineage>
        <taxon>Eukaryota</taxon>
        <taxon>Fungi</taxon>
        <taxon>Fungi incertae sedis</taxon>
        <taxon>Mucoromycota</taxon>
        <taxon>Mucoromycotina</taxon>
        <taxon>Mucoromycetes</taxon>
        <taxon>Mucorales</taxon>
        <taxon>Mucorineae</taxon>
        <taxon>Mucoraceae</taxon>
        <taxon>Apophysomyces</taxon>
    </lineage>
</organism>
<dbReference type="InterPro" id="IPR036388">
    <property type="entry name" value="WH-like_DNA-bd_sf"/>
</dbReference>
<dbReference type="EMBL" id="JABAYA010000230">
    <property type="protein sequence ID" value="KAF7721855.1"/>
    <property type="molecule type" value="Genomic_DNA"/>
</dbReference>
<dbReference type="CDD" id="cd00167">
    <property type="entry name" value="SANT"/>
    <property type="match status" value="1"/>
</dbReference>
<dbReference type="Pfam" id="PF00249">
    <property type="entry name" value="Myb_DNA-binding"/>
    <property type="match status" value="1"/>
</dbReference>
<feature type="compositionally biased region" description="Acidic residues" evidence="2">
    <location>
        <begin position="1"/>
        <end position="16"/>
    </location>
</feature>
<sequence length="771" mass="87694">MEENDEIIDIGEEDSVDNSASLKIPVSDEVSSSLAATPPPEASISNSHGWESNEYNLHGVDEDSRALIEQMLAEEQYYYGVDTLSTMSLSNDTKRKNKSKDSAIKKRGTKKVKMQPDQAGDENVQLKKIQKKSDDVISSASLPSHKTRWTAEEDELLRAALLKHGYGNWKVISEDIKTRNPLQCKNHARHWMLSNKLNGIAVPSKEISDKPKDASLPSKDTEDDENISVEDDGIDVADDLLIDDYAETTTDSMENDSKLESQEPSPKGDEMNALSDSVEENASPIMGNEQVAEINIKQETTLSEVDRPNAKEAPAQETENEIPDAEEAKLVETRPQIIKADTDDTNIPNPSDHRLDNKDEDSQVIQAAGDQRFDRYVISEEEKLENAEWFNNKQSKTPARYLKIRNHMLDCWNACKPRYLTKTSARRGLRDCGDVNAIGRVHTYLESIGAINVDCITNAPRPPKRTSADIADDDEANMFIAADMVIGYDGPRKRKVRNGMGEWVDPKELEGRVIEHGVVKETGPTSRPKRVSKRPRHYYGGDDFGRGYDPFRLVPLQHYEETYPAPFTVEVTSDVLCEMDPASEMKAREVFAGRGFNVVGWYHSHPTFEPQPSIRDIENQTSYQTLFRNDKTGDEPFIGMIVTPYDEEIVSDHSIIQYLHISNHWNESRSFRLPYACRRLVRQSEQVSPEVLERMRELVQEYKGYEHKVDMTCSFRQQTRLDKLLDSLRANLFLVQECTNSFLDKVREMVMEQFVDAKEKIDKETEEEKTL</sequence>
<feature type="compositionally biased region" description="Polar residues" evidence="2">
    <location>
        <begin position="43"/>
        <end position="55"/>
    </location>
</feature>
<feature type="region of interest" description="Disordered" evidence="2">
    <location>
        <begin position="299"/>
        <end position="357"/>
    </location>
</feature>
<dbReference type="PROSITE" id="PS50090">
    <property type="entry name" value="MYB_LIKE"/>
    <property type="match status" value="1"/>
</dbReference>
<dbReference type="InterPro" id="IPR000555">
    <property type="entry name" value="JAMM/MPN+_dom"/>
</dbReference>
<name>A0A8H7BQK8_9FUNG</name>